<accession>A0AA88GQD4</accession>
<dbReference type="GO" id="GO:0005680">
    <property type="term" value="C:anaphase-promoting complex"/>
    <property type="evidence" value="ECO:0007669"/>
    <property type="project" value="InterPro"/>
</dbReference>
<evidence type="ECO:0000256" key="2">
    <source>
        <dbReference type="ARBA" id="ARBA00016066"/>
    </source>
</evidence>
<dbReference type="AlphaFoldDB" id="A0AA88GQD4"/>
<dbReference type="EMBL" id="PYSW02000014">
    <property type="protein sequence ID" value="KAG2386947.1"/>
    <property type="molecule type" value="Genomic_DNA"/>
</dbReference>
<reference evidence="8 9" key="1">
    <citation type="journal article" date="2018" name="BMC Genomics">
        <title>The genome of Naegleria lovaniensis, the basis for a comparative approach to unravel pathogenicity factors of the human pathogenic amoeba N. fowleri.</title>
        <authorList>
            <person name="Liechti N."/>
            <person name="Schurch N."/>
            <person name="Bruggmann R."/>
            <person name="Wittwer M."/>
        </authorList>
    </citation>
    <scope>NUCLEOTIDE SEQUENCE [LARGE SCALE GENOMIC DNA]</scope>
    <source>
        <strain evidence="8 9">ATCC 30569</strain>
    </source>
</reference>
<dbReference type="InterPro" id="IPR026000">
    <property type="entry name" value="Apc5_dom"/>
</dbReference>
<comment type="caution">
    <text evidence="8">The sequence shown here is derived from an EMBL/GenBank/DDBJ whole genome shotgun (WGS) entry which is preliminary data.</text>
</comment>
<keyword evidence="6" id="KW-0131">Cell cycle</keyword>
<sequence length="601" mass="68996">MLASASATQQPSLHPPPPNSMAYLGEWFHQHSINRITPHDISIAVLIDIMSNQDSFNNTTLSNTSDASTNKFIINCIQHEHTPIFGTINRFITELTNVNPDLVQPFISTFSSIDSIDTLFTLFDQFKTIEVNKTSIYGIFLRKIILIFNNLLFDGVKTLFDNIMKYKSNQPMLLLNNDTIECTFSNTGNNTFHRSSKHTNNNNNTLHPTGLSSVSKIFPKLYYHNYIQSCKELDFMNANFFLHIYYDYFQNRSYSALNKSLLYYHFKYYKQATISLKESIKIAQQNNEHESLLLSLIILYKIKMIEYFHNESKNVELFILQALKFAQTQQNKSLSFISFYITLDYIQFKLLTGFHDQEITKQLYLLLKKCEQVSFQEFPIQQQQLYSKPLLLKELFPKSLLNHVKSHFYRFMGDRLLYQCHLRLKSGVGGSISGSINGSINGSISGSIGIGNHSNTLRSPLTSPIRSSSTASQGNHNHWIQSPIQSPLSSPLQSPSSKSSSTALVPLGLTRDVLDLYSDYELLSSKSIPNSDHTCYRLIIVHFIQLQDRENVNILMNQFRNIMDPSLNIDKCDLLYLNHLYPIILMKIFIMPSLNSFHVLN</sequence>
<evidence type="ECO:0000313" key="9">
    <source>
        <dbReference type="Proteomes" id="UP000816034"/>
    </source>
</evidence>
<proteinExistence type="inferred from homology"/>
<evidence type="ECO:0000256" key="5">
    <source>
        <dbReference type="ARBA" id="ARBA00022786"/>
    </source>
</evidence>
<evidence type="ECO:0000256" key="6">
    <source>
        <dbReference type="ARBA" id="ARBA00023306"/>
    </source>
</evidence>
<keyword evidence="3" id="KW-0132">Cell division</keyword>
<keyword evidence="4" id="KW-0498">Mitosis</keyword>
<name>A0AA88GQD4_NAELO</name>
<dbReference type="GO" id="GO:0045842">
    <property type="term" value="P:positive regulation of mitotic metaphase/anaphase transition"/>
    <property type="evidence" value="ECO:0007669"/>
    <property type="project" value="TreeGrafter"/>
</dbReference>
<evidence type="ECO:0000259" key="7">
    <source>
        <dbReference type="Pfam" id="PF12862"/>
    </source>
</evidence>
<keyword evidence="5" id="KW-0833">Ubl conjugation pathway</keyword>
<comment type="similarity">
    <text evidence="1">Belongs to the APC5 family.</text>
</comment>
<dbReference type="InterPro" id="IPR037679">
    <property type="entry name" value="Apc5"/>
</dbReference>
<keyword evidence="9" id="KW-1185">Reference proteome</keyword>
<dbReference type="RefSeq" id="XP_044550939.1">
    <property type="nucleotide sequence ID" value="XM_044691349.1"/>
</dbReference>
<evidence type="ECO:0000313" key="8">
    <source>
        <dbReference type="EMBL" id="KAG2386947.1"/>
    </source>
</evidence>
<evidence type="ECO:0000256" key="1">
    <source>
        <dbReference type="ARBA" id="ARBA00007450"/>
    </source>
</evidence>
<feature type="domain" description="Anaphase-promoting complex subunit 5" evidence="7">
    <location>
        <begin position="222"/>
        <end position="303"/>
    </location>
</feature>
<evidence type="ECO:0000256" key="4">
    <source>
        <dbReference type="ARBA" id="ARBA00022776"/>
    </source>
</evidence>
<dbReference type="Pfam" id="PF12862">
    <property type="entry name" value="ANAPC5"/>
    <property type="match status" value="1"/>
</dbReference>
<dbReference type="GO" id="GO:0051301">
    <property type="term" value="P:cell division"/>
    <property type="evidence" value="ECO:0007669"/>
    <property type="project" value="UniProtKB-KW"/>
</dbReference>
<dbReference type="GeneID" id="68094438"/>
<gene>
    <name evidence="8" type="ORF">C9374_001982</name>
</gene>
<dbReference type="GO" id="GO:0070979">
    <property type="term" value="P:protein K11-linked ubiquitination"/>
    <property type="evidence" value="ECO:0007669"/>
    <property type="project" value="TreeGrafter"/>
</dbReference>
<dbReference type="PANTHER" id="PTHR12830:SF9">
    <property type="entry name" value="ANAPHASE-PROMOTING COMPLEX SUBUNIT 5"/>
    <property type="match status" value="1"/>
</dbReference>
<dbReference type="PANTHER" id="PTHR12830">
    <property type="entry name" value="ANAPHASE-PROMOTING COMPLEX SUBUNIT 5"/>
    <property type="match status" value="1"/>
</dbReference>
<dbReference type="GO" id="GO:0031145">
    <property type="term" value="P:anaphase-promoting complex-dependent catabolic process"/>
    <property type="evidence" value="ECO:0007669"/>
    <property type="project" value="TreeGrafter"/>
</dbReference>
<evidence type="ECO:0000256" key="3">
    <source>
        <dbReference type="ARBA" id="ARBA00022618"/>
    </source>
</evidence>
<organism evidence="8 9">
    <name type="scientific">Naegleria lovaniensis</name>
    <name type="common">Amoeba</name>
    <dbReference type="NCBI Taxonomy" id="51637"/>
    <lineage>
        <taxon>Eukaryota</taxon>
        <taxon>Discoba</taxon>
        <taxon>Heterolobosea</taxon>
        <taxon>Tetramitia</taxon>
        <taxon>Eutetramitia</taxon>
        <taxon>Vahlkampfiidae</taxon>
        <taxon>Naegleria</taxon>
    </lineage>
</organism>
<dbReference type="Proteomes" id="UP000816034">
    <property type="component" value="Unassembled WGS sequence"/>
</dbReference>
<protein>
    <recommendedName>
        <fullName evidence="2">Anaphase-promoting complex subunit 5</fullName>
    </recommendedName>
</protein>